<dbReference type="Proteomes" id="UP000318288">
    <property type="component" value="Unassembled WGS sequence"/>
</dbReference>
<evidence type="ECO:0000256" key="1">
    <source>
        <dbReference type="SAM" id="MobiDB-lite"/>
    </source>
</evidence>
<sequence>MISDDLEELYKLLRGSRSANAVLDARALIQENKAVLAFAKLVDARESYMESRSRLLKQVPEEQFKGTSKEDVRNRKVLLRKQEKTHEILKAFEEVMPLVERVAKREEAAAAAEAVSVTVDEIEDEDDEPELVVSPADPSIDDDDAPADDEAVDEPDAPIPSRLATSADITQRFVEAFNDHDDDGQLDLVNDEFGFREVNSDDDIYPSAVYLIRLNEKNFLVRTALTAASDRTIELESVTDERVIKPFSREDFFALGKRHRMVLLTKSLIVEDSSSFDDDDDDENGEQHVLDMAAFGQLLTAAQRSGLVSGADQIGHVRDREFRMEKYDLAYQAIDAIFSRFTADASQRAQQLVREDNDISAGRLKISPKDLQAKRIRDRMQTQEVERARRRFQVVLEGLRVLGSGVS</sequence>
<feature type="region of interest" description="Disordered" evidence="1">
    <location>
        <begin position="113"/>
        <end position="161"/>
    </location>
</feature>
<evidence type="ECO:0000313" key="3">
    <source>
        <dbReference type="Proteomes" id="UP000318288"/>
    </source>
</evidence>
<dbReference type="AlphaFoldDB" id="A0A5C6EZE5"/>
<dbReference type="EMBL" id="SJPW01000004">
    <property type="protein sequence ID" value="TWU54442.1"/>
    <property type="molecule type" value="Genomic_DNA"/>
</dbReference>
<proteinExistence type="predicted"/>
<gene>
    <name evidence="2" type="ORF">Poly51_31610</name>
</gene>
<feature type="compositionally biased region" description="Acidic residues" evidence="1">
    <location>
        <begin position="120"/>
        <end position="130"/>
    </location>
</feature>
<accession>A0A5C6EZE5</accession>
<reference evidence="2 3" key="1">
    <citation type="submission" date="2019-02" db="EMBL/GenBank/DDBJ databases">
        <title>Deep-cultivation of Planctomycetes and their phenomic and genomic characterization uncovers novel biology.</title>
        <authorList>
            <person name="Wiegand S."/>
            <person name="Jogler M."/>
            <person name="Boedeker C."/>
            <person name="Pinto D."/>
            <person name="Vollmers J."/>
            <person name="Rivas-Marin E."/>
            <person name="Kohn T."/>
            <person name="Peeters S.H."/>
            <person name="Heuer A."/>
            <person name="Rast P."/>
            <person name="Oberbeckmann S."/>
            <person name="Bunk B."/>
            <person name="Jeske O."/>
            <person name="Meyerdierks A."/>
            <person name="Storesund J.E."/>
            <person name="Kallscheuer N."/>
            <person name="Luecker S."/>
            <person name="Lage O.M."/>
            <person name="Pohl T."/>
            <person name="Merkel B.J."/>
            <person name="Hornburger P."/>
            <person name="Mueller R.-W."/>
            <person name="Bruemmer F."/>
            <person name="Labrenz M."/>
            <person name="Spormann A.M."/>
            <person name="Op Den Camp H."/>
            <person name="Overmann J."/>
            <person name="Amann R."/>
            <person name="Jetten M.S.M."/>
            <person name="Mascher T."/>
            <person name="Medema M.H."/>
            <person name="Devos D.P."/>
            <person name="Kaster A.-K."/>
            <person name="Ovreas L."/>
            <person name="Rohde M."/>
            <person name="Galperin M.Y."/>
            <person name="Jogler C."/>
        </authorList>
    </citation>
    <scope>NUCLEOTIDE SEQUENCE [LARGE SCALE GENOMIC DNA]</scope>
    <source>
        <strain evidence="2 3">Poly51</strain>
    </source>
</reference>
<evidence type="ECO:0000313" key="2">
    <source>
        <dbReference type="EMBL" id="TWU54442.1"/>
    </source>
</evidence>
<organism evidence="2 3">
    <name type="scientific">Rubripirellula tenax</name>
    <dbReference type="NCBI Taxonomy" id="2528015"/>
    <lineage>
        <taxon>Bacteria</taxon>
        <taxon>Pseudomonadati</taxon>
        <taxon>Planctomycetota</taxon>
        <taxon>Planctomycetia</taxon>
        <taxon>Pirellulales</taxon>
        <taxon>Pirellulaceae</taxon>
        <taxon>Rubripirellula</taxon>
    </lineage>
</organism>
<protein>
    <submittedName>
        <fullName evidence="2">Uncharacterized protein</fullName>
    </submittedName>
</protein>
<dbReference type="OrthoDB" id="237901at2"/>
<keyword evidence="3" id="KW-1185">Reference proteome</keyword>
<comment type="caution">
    <text evidence="2">The sequence shown here is derived from an EMBL/GenBank/DDBJ whole genome shotgun (WGS) entry which is preliminary data.</text>
</comment>
<name>A0A5C6EZE5_9BACT</name>
<dbReference type="RefSeq" id="WP_146458667.1">
    <property type="nucleotide sequence ID" value="NZ_SJPW01000004.1"/>
</dbReference>
<feature type="compositionally biased region" description="Acidic residues" evidence="1">
    <location>
        <begin position="139"/>
        <end position="156"/>
    </location>
</feature>